<evidence type="ECO:0000259" key="6">
    <source>
        <dbReference type="Pfam" id="PF00590"/>
    </source>
</evidence>
<accession>A0A3A9JX49</accession>
<keyword evidence="3 7" id="KW-0489">Methyltransferase</keyword>
<dbReference type="Pfam" id="PF00590">
    <property type="entry name" value="TP_methylase"/>
    <property type="match status" value="1"/>
</dbReference>
<organism evidence="7 10">
    <name type="scientific">Teichococcus wenyumeiae</name>
    <dbReference type="NCBI Taxonomy" id="2478470"/>
    <lineage>
        <taxon>Bacteria</taxon>
        <taxon>Pseudomonadati</taxon>
        <taxon>Pseudomonadota</taxon>
        <taxon>Alphaproteobacteria</taxon>
        <taxon>Acetobacterales</taxon>
        <taxon>Roseomonadaceae</taxon>
        <taxon>Roseomonas</taxon>
    </lineage>
</organism>
<evidence type="ECO:0000313" key="7">
    <source>
        <dbReference type="EMBL" id="RKK03629.1"/>
    </source>
</evidence>
<evidence type="ECO:0000313" key="10">
    <source>
        <dbReference type="Proteomes" id="UP000278036"/>
    </source>
</evidence>
<dbReference type="InterPro" id="IPR000878">
    <property type="entry name" value="4pyrrol_Mease"/>
</dbReference>
<dbReference type="AlphaFoldDB" id="A0A3A9JX49"/>
<dbReference type="EMBL" id="RAQU01000077">
    <property type="protein sequence ID" value="RKK03629.1"/>
    <property type="molecule type" value="Genomic_DNA"/>
</dbReference>
<evidence type="ECO:0000313" key="8">
    <source>
        <dbReference type="EMBL" id="RMI27156.1"/>
    </source>
</evidence>
<gene>
    <name evidence="7" type="primary">cobJ</name>
    <name evidence="7" type="ORF">D6Z83_13660</name>
    <name evidence="8" type="ORF">EBE87_01940</name>
</gene>
<dbReference type="Proteomes" id="UP000274097">
    <property type="component" value="Unassembled WGS sequence"/>
</dbReference>
<name>A0A3A9JX49_9PROT</name>
<dbReference type="Gene3D" id="3.30.950.10">
    <property type="entry name" value="Methyltransferase, Cobalt-precorrin-4 Transmethylase, Domain 2"/>
    <property type="match status" value="1"/>
</dbReference>
<dbReference type="RefSeq" id="WP_120638851.1">
    <property type="nucleotide sequence ID" value="NZ_RAQU01000077.1"/>
</dbReference>
<evidence type="ECO:0000256" key="2">
    <source>
        <dbReference type="ARBA" id="ARBA00022573"/>
    </source>
</evidence>
<dbReference type="InterPro" id="IPR035996">
    <property type="entry name" value="4pyrrol_Methylase_sf"/>
</dbReference>
<dbReference type="NCBIfam" id="TIGR01466">
    <property type="entry name" value="cobJ_cbiH"/>
    <property type="match status" value="1"/>
</dbReference>
<dbReference type="GO" id="GO:0032259">
    <property type="term" value="P:methylation"/>
    <property type="evidence" value="ECO:0007669"/>
    <property type="project" value="UniProtKB-KW"/>
</dbReference>
<evidence type="ECO:0000256" key="1">
    <source>
        <dbReference type="ARBA" id="ARBA00004953"/>
    </source>
</evidence>
<dbReference type="Proteomes" id="UP000278036">
    <property type="component" value="Unassembled WGS sequence"/>
</dbReference>
<keyword evidence="4 7" id="KW-0808">Transferase</keyword>
<evidence type="ECO:0000256" key="3">
    <source>
        <dbReference type="ARBA" id="ARBA00022603"/>
    </source>
</evidence>
<evidence type="ECO:0000313" key="9">
    <source>
        <dbReference type="Proteomes" id="UP000274097"/>
    </source>
</evidence>
<comment type="caution">
    <text evidence="7">The sequence shown here is derived from an EMBL/GenBank/DDBJ whole genome shotgun (WGS) entry which is preliminary data.</text>
</comment>
<dbReference type="EC" id="2.1.1.131" evidence="7"/>
<dbReference type="InterPro" id="IPR051810">
    <property type="entry name" value="Precorrin_MeTrfase"/>
</dbReference>
<dbReference type="UniPathway" id="UPA00148"/>
<dbReference type="EMBL" id="RFLX01000001">
    <property type="protein sequence ID" value="RMI27156.1"/>
    <property type="molecule type" value="Genomic_DNA"/>
</dbReference>
<sequence length="255" mass="26787">MLNPGSLTVIGLGPGSPAQRTPEVEAALAEATDLVGYAPYVARVPHRPGLYRHASDNRVELDRARHALQLAEAGARVAVVSGGDAGVFAMASAVFEALEAGDPAWRALDIRVLPGISAMFAAAARIGAPLGHDFCAISLSDNLKPWEVIQHRLLAAALGGFVMALYNPLSRARPWQLGAAFTLLRQHLPGTVPVIFATAVTRPDERITVTTLAEADPALADMRTLVMVGTAATRLLPRPGGAAPWVYSPRSVPAS</sequence>
<dbReference type="PANTHER" id="PTHR47036">
    <property type="entry name" value="COBALT-FACTOR III C(17)-METHYLTRANSFERASE-RELATED"/>
    <property type="match status" value="1"/>
</dbReference>
<dbReference type="GO" id="GO:0009236">
    <property type="term" value="P:cobalamin biosynthetic process"/>
    <property type="evidence" value="ECO:0007669"/>
    <property type="project" value="UniProtKB-UniPathway"/>
</dbReference>
<evidence type="ECO:0000256" key="4">
    <source>
        <dbReference type="ARBA" id="ARBA00022679"/>
    </source>
</evidence>
<evidence type="ECO:0000256" key="5">
    <source>
        <dbReference type="ARBA" id="ARBA00022691"/>
    </source>
</evidence>
<dbReference type="InterPro" id="IPR006363">
    <property type="entry name" value="Cbl_synth_CobJ/CibH_dom"/>
</dbReference>
<dbReference type="InterPro" id="IPR014776">
    <property type="entry name" value="4pyrrole_Mease_sub2"/>
</dbReference>
<keyword evidence="2" id="KW-0169">Cobalamin biosynthesis</keyword>
<keyword evidence="9" id="KW-1185">Reference proteome</keyword>
<keyword evidence="5" id="KW-0949">S-adenosyl-L-methionine</keyword>
<comment type="pathway">
    <text evidence="1">Cofactor biosynthesis; adenosylcobalamin biosynthesis.</text>
</comment>
<dbReference type="InterPro" id="IPR014777">
    <property type="entry name" value="4pyrrole_Mease_sub1"/>
</dbReference>
<reference evidence="7 10" key="1">
    <citation type="submission" date="2018-09" db="EMBL/GenBank/DDBJ databases">
        <title>Roseomonas sp. nov., isolated from feces of Tibetan antelopes in the Qinghai-Tibet plateau, China.</title>
        <authorList>
            <person name="Tian Z."/>
        </authorList>
    </citation>
    <scope>NUCLEOTIDE SEQUENCE [LARGE SCALE GENOMIC DNA]</scope>
    <source>
        <strain evidence="8 9">Z23</strain>
        <strain evidence="7 10">Z24</strain>
    </source>
</reference>
<dbReference type="GO" id="GO:0030789">
    <property type="term" value="F:precorrin-3B C17-methyltransferase activity"/>
    <property type="evidence" value="ECO:0007669"/>
    <property type="project" value="UniProtKB-EC"/>
</dbReference>
<dbReference type="CDD" id="cd11646">
    <property type="entry name" value="Precorrin_3B_C17_MT"/>
    <property type="match status" value="1"/>
</dbReference>
<protein>
    <submittedName>
        <fullName evidence="7">Precorrin-3B C(17)-methyltransferase</fullName>
        <ecNumber evidence="7">2.1.1.131</ecNumber>
    </submittedName>
</protein>
<dbReference type="Gene3D" id="3.40.1010.10">
    <property type="entry name" value="Cobalt-precorrin-4 Transmethylase, Domain 1"/>
    <property type="match status" value="1"/>
</dbReference>
<proteinExistence type="predicted"/>
<feature type="domain" description="Tetrapyrrole methylase" evidence="6">
    <location>
        <begin position="7"/>
        <end position="215"/>
    </location>
</feature>
<dbReference type="PANTHER" id="PTHR47036:SF1">
    <property type="entry name" value="COBALT-FACTOR III C(17)-METHYLTRANSFERASE-RELATED"/>
    <property type="match status" value="1"/>
</dbReference>
<dbReference type="SUPFAM" id="SSF53790">
    <property type="entry name" value="Tetrapyrrole methylase"/>
    <property type="match status" value="1"/>
</dbReference>
<dbReference type="InParanoid" id="A0A3A9JX49"/>
<dbReference type="OrthoDB" id="9772960at2"/>